<feature type="compositionally biased region" description="Polar residues" evidence="4">
    <location>
        <begin position="1"/>
        <end position="12"/>
    </location>
</feature>
<dbReference type="PRINTS" id="PR00037">
    <property type="entry name" value="HTHLACR"/>
</dbReference>
<dbReference type="Proteomes" id="UP000291758">
    <property type="component" value="Chromosome"/>
</dbReference>
<dbReference type="Pfam" id="PF08220">
    <property type="entry name" value="HTH_DeoR"/>
    <property type="match status" value="1"/>
</dbReference>
<dbReference type="SUPFAM" id="SSF46785">
    <property type="entry name" value="Winged helix' DNA-binding domain"/>
    <property type="match status" value="1"/>
</dbReference>
<evidence type="ECO:0000313" key="6">
    <source>
        <dbReference type="EMBL" id="QAY64593.1"/>
    </source>
</evidence>
<evidence type="ECO:0000256" key="1">
    <source>
        <dbReference type="ARBA" id="ARBA00023015"/>
    </source>
</evidence>
<dbReference type="PANTHER" id="PTHR30146">
    <property type="entry name" value="LACI-RELATED TRANSCRIPTIONAL REPRESSOR"/>
    <property type="match status" value="1"/>
</dbReference>
<sequence length="411" mass="44341">MRPSYDQVTISLTGRHPSRSQRGPRHAGRGEKGSGDVRASERRAAIERELRLTGKVNVAELARAMATSPISIRRDLNTLVERGVARRIHGGAIAVGQRQPTPPTPRPRPVRRPGAEGTPTTIGLLVPSARYYYAGVLDGVKAAAAQTRVRVVLAVSGYSQAEERSQIQRLVQRGVDAIVATPAQVARDDAATYDLLRDLPLPVVLMERDGGDEYALLDSVRSDHAYGARMAFGRLAGAGHRAVMLVCAEDTATSAWLHAGFEARRELFDPARTERMAIPSAPEYAPELRTRIDEVLDRCAELGVTGAVVHPDVAAILMAQRARERGIDIPRELEIIAYDDEVAALADPPLDAIAPPKHEVGRLALRLAIERARTSPTGALPRHIALPPSLVLRGMGLRDESGAGHETGAIL</sequence>
<dbReference type="Gene3D" id="3.40.50.2300">
    <property type="match status" value="2"/>
</dbReference>
<organism evidence="6 7">
    <name type="scientific">Xylanimonas allomyrinae</name>
    <dbReference type="NCBI Taxonomy" id="2509459"/>
    <lineage>
        <taxon>Bacteria</taxon>
        <taxon>Bacillati</taxon>
        <taxon>Actinomycetota</taxon>
        <taxon>Actinomycetes</taxon>
        <taxon>Micrococcales</taxon>
        <taxon>Promicromonosporaceae</taxon>
        <taxon>Xylanimonas</taxon>
    </lineage>
</organism>
<keyword evidence="2" id="KW-0238">DNA-binding</keyword>
<reference evidence="6 7" key="1">
    <citation type="submission" date="2019-01" db="EMBL/GenBank/DDBJ databases">
        <title>Genome sequencing of strain 2JSPR-7.</title>
        <authorList>
            <person name="Heo J."/>
            <person name="Kim S.-J."/>
            <person name="Kim J.-S."/>
            <person name="Hong S.-B."/>
            <person name="Kwon S.-W."/>
        </authorList>
    </citation>
    <scope>NUCLEOTIDE SEQUENCE [LARGE SCALE GENOMIC DNA]</scope>
    <source>
        <strain evidence="6 7">2JSPR-7</strain>
    </source>
</reference>
<dbReference type="PANTHER" id="PTHR30146:SF155">
    <property type="entry name" value="ALANINE RACEMASE"/>
    <property type="match status" value="1"/>
</dbReference>
<dbReference type="KEGG" id="xyl:ET495_16865"/>
<dbReference type="GO" id="GO:0003700">
    <property type="term" value="F:DNA-binding transcription factor activity"/>
    <property type="evidence" value="ECO:0007669"/>
    <property type="project" value="InterPro"/>
</dbReference>
<feature type="compositionally biased region" description="Basic and acidic residues" evidence="4">
    <location>
        <begin position="28"/>
        <end position="42"/>
    </location>
</feature>
<accession>A0A4P6ERP3</accession>
<name>A0A4P6ERP3_9MICO</name>
<gene>
    <name evidence="6" type="ORF">ET495_16865</name>
</gene>
<evidence type="ECO:0000259" key="5">
    <source>
        <dbReference type="PROSITE" id="PS51000"/>
    </source>
</evidence>
<keyword evidence="7" id="KW-1185">Reference proteome</keyword>
<dbReference type="InterPro" id="IPR046335">
    <property type="entry name" value="LacI/GalR-like_sensor"/>
</dbReference>
<dbReference type="SMART" id="SM00420">
    <property type="entry name" value="HTH_DEOR"/>
    <property type="match status" value="1"/>
</dbReference>
<evidence type="ECO:0000256" key="4">
    <source>
        <dbReference type="SAM" id="MobiDB-lite"/>
    </source>
</evidence>
<keyword evidence="3" id="KW-0804">Transcription</keyword>
<dbReference type="InterPro" id="IPR001034">
    <property type="entry name" value="DeoR_HTH"/>
</dbReference>
<dbReference type="InterPro" id="IPR028082">
    <property type="entry name" value="Peripla_BP_I"/>
</dbReference>
<dbReference type="AlphaFoldDB" id="A0A4P6ERP3"/>
<feature type="domain" description="HTH deoR-type" evidence="5">
    <location>
        <begin position="39"/>
        <end position="94"/>
    </location>
</feature>
<dbReference type="Pfam" id="PF13377">
    <property type="entry name" value="Peripla_BP_3"/>
    <property type="match status" value="1"/>
</dbReference>
<evidence type="ECO:0000256" key="3">
    <source>
        <dbReference type="ARBA" id="ARBA00023163"/>
    </source>
</evidence>
<dbReference type="PROSITE" id="PS51000">
    <property type="entry name" value="HTH_DEOR_2"/>
    <property type="match status" value="1"/>
</dbReference>
<dbReference type="GO" id="GO:0000976">
    <property type="term" value="F:transcription cis-regulatory region binding"/>
    <property type="evidence" value="ECO:0007669"/>
    <property type="project" value="TreeGrafter"/>
</dbReference>
<dbReference type="EMBL" id="CP035495">
    <property type="protein sequence ID" value="QAY64593.1"/>
    <property type="molecule type" value="Genomic_DNA"/>
</dbReference>
<dbReference type="InterPro" id="IPR036390">
    <property type="entry name" value="WH_DNA-bd_sf"/>
</dbReference>
<proteinExistence type="predicted"/>
<dbReference type="OrthoDB" id="3252280at2"/>
<feature type="region of interest" description="Disordered" evidence="4">
    <location>
        <begin position="91"/>
        <end position="119"/>
    </location>
</feature>
<dbReference type="SUPFAM" id="SSF53822">
    <property type="entry name" value="Periplasmic binding protein-like I"/>
    <property type="match status" value="1"/>
</dbReference>
<protein>
    <submittedName>
        <fullName evidence="6">DeoR family transcriptional regulator</fullName>
    </submittedName>
</protein>
<feature type="region of interest" description="Disordered" evidence="4">
    <location>
        <begin position="1"/>
        <end position="42"/>
    </location>
</feature>
<feature type="compositionally biased region" description="Basic residues" evidence="4">
    <location>
        <begin position="16"/>
        <end position="27"/>
    </location>
</feature>
<evidence type="ECO:0000313" key="7">
    <source>
        <dbReference type="Proteomes" id="UP000291758"/>
    </source>
</evidence>
<evidence type="ECO:0000256" key="2">
    <source>
        <dbReference type="ARBA" id="ARBA00023125"/>
    </source>
</evidence>
<keyword evidence="1" id="KW-0805">Transcription regulation</keyword>